<evidence type="ECO:0000313" key="6">
    <source>
        <dbReference type="EMBL" id="MBM7814840.1"/>
    </source>
</evidence>
<accession>A0ABS2SGB1</accession>
<keyword evidence="1 5" id="KW-0436">Ligase</keyword>
<organism evidence="6 7">
    <name type="scientific">Saccharothrix algeriensis</name>
    <dbReference type="NCBI Taxonomy" id="173560"/>
    <lineage>
        <taxon>Bacteria</taxon>
        <taxon>Bacillati</taxon>
        <taxon>Actinomycetota</taxon>
        <taxon>Actinomycetes</taxon>
        <taxon>Pseudonocardiales</taxon>
        <taxon>Pseudonocardiaceae</taxon>
        <taxon>Saccharothrix</taxon>
    </lineage>
</organism>
<name>A0ABS2SGB1_9PSEU</name>
<dbReference type="PANTHER" id="PTHR36510:SF1">
    <property type="entry name" value="GLUTAMATE--CYSTEINE LIGASE 2-RELATED"/>
    <property type="match status" value="1"/>
</dbReference>
<dbReference type="Pfam" id="PF04107">
    <property type="entry name" value="GCS2"/>
    <property type="match status" value="1"/>
</dbReference>
<dbReference type="InterPro" id="IPR006336">
    <property type="entry name" value="GCS2"/>
</dbReference>
<keyword evidence="7" id="KW-1185">Reference proteome</keyword>
<dbReference type="InterPro" id="IPR011793">
    <property type="entry name" value="YbdK"/>
</dbReference>
<evidence type="ECO:0000256" key="4">
    <source>
        <dbReference type="ARBA" id="ARBA00048819"/>
    </source>
</evidence>
<dbReference type="Gene3D" id="3.30.590.20">
    <property type="match status" value="1"/>
</dbReference>
<sequence>MVNADHPISSDLDVPTLGVEEEFLVVDPGSGRPVQVAAEVVDLANRLGAELQPELTRVQVESNTPVCRTMREVRGHLLTARSVAAAAALQAGAQLLAVGVPLVGPMAQPFSDSDRYRRIGEGYGLLAAEHGICGCHVHVAVPDRETAVQVCNHLRPWLPVLLALTANSPIHQGVDTGYASWRSVLAGRWPCSGAPPYFTSAEHYDSVVDMLVDSGTVLDRAMVYWDVRPSDHLPTVEVRVSDVPATVDETVLLAALVRALVTTAVEAIRRGEQAVVVTGEELRAAQWRAARDGVAGEGVDLVTHRRVPAAHLLRRLVRHVRPALRRTGELRAVESLLTKVLRNGNGAVRQRRAFQARGRLEDVVALLTRDTNQDWVPETAA</sequence>
<dbReference type="Proteomes" id="UP001195724">
    <property type="component" value="Unassembled WGS sequence"/>
</dbReference>
<dbReference type="EC" id="6.3.2.2" evidence="5"/>
<comment type="caution">
    <text evidence="6">The sequence shown here is derived from an EMBL/GenBank/DDBJ whole genome shotgun (WGS) entry which is preliminary data.</text>
</comment>
<dbReference type="EMBL" id="JAFBCL010000001">
    <property type="protein sequence ID" value="MBM7814840.1"/>
    <property type="molecule type" value="Genomic_DNA"/>
</dbReference>
<comment type="catalytic activity">
    <reaction evidence="4 5">
        <text>L-cysteine + L-glutamate + ATP = gamma-L-glutamyl-L-cysteine + ADP + phosphate + H(+)</text>
        <dbReference type="Rhea" id="RHEA:13285"/>
        <dbReference type="ChEBI" id="CHEBI:15378"/>
        <dbReference type="ChEBI" id="CHEBI:29985"/>
        <dbReference type="ChEBI" id="CHEBI:30616"/>
        <dbReference type="ChEBI" id="CHEBI:35235"/>
        <dbReference type="ChEBI" id="CHEBI:43474"/>
        <dbReference type="ChEBI" id="CHEBI:58173"/>
        <dbReference type="ChEBI" id="CHEBI:456216"/>
        <dbReference type="EC" id="6.3.2.2"/>
    </reaction>
</comment>
<proteinExistence type="inferred from homology"/>
<protein>
    <recommendedName>
        <fullName evidence="5">Putative glutamate--cysteine ligase 2</fullName>
        <ecNumber evidence="5">6.3.2.2</ecNumber>
    </recommendedName>
    <alternativeName>
        <fullName evidence="5">Gamma-glutamylcysteine synthetase 2</fullName>
        <shortName evidence="5">GCS 2</shortName>
        <shortName evidence="5">Gamma-GCS 2</shortName>
    </alternativeName>
</protein>
<dbReference type="NCBIfam" id="TIGR02050">
    <property type="entry name" value="gshA_cyan_rel"/>
    <property type="match status" value="1"/>
</dbReference>
<dbReference type="SUPFAM" id="SSF55931">
    <property type="entry name" value="Glutamine synthetase/guanido kinase"/>
    <property type="match status" value="1"/>
</dbReference>
<evidence type="ECO:0000256" key="2">
    <source>
        <dbReference type="ARBA" id="ARBA00022741"/>
    </source>
</evidence>
<dbReference type="PANTHER" id="PTHR36510">
    <property type="entry name" value="GLUTAMATE--CYSTEINE LIGASE 2-RELATED"/>
    <property type="match status" value="1"/>
</dbReference>
<dbReference type="HAMAP" id="MF_01609">
    <property type="entry name" value="Glu_cys_ligase_2"/>
    <property type="match status" value="1"/>
</dbReference>
<evidence type="ECO:0000256" key="5">
    <source>
        <dbReference type="HAMAP-Rule" id="MF_01609"/>
    </source>
</evidence>
<evidence type="ECO:0000256" key="3">
    <source>
        <dbReference type="ARBA" id="ARBA00022840"/>
    </source>
</evidence>
<dbReference type="InterPro" id="IPR050141">
    <property type="entry name" value="GCL_type2/YbdK_subfam"/>
</dbReference>
<keyword evidence="3 5" id="KW-0067">ATP-binding</keyword>
<gene>
    <name evidence="6" type="ORF">JOE68_005705</name>
</gene>
<dbReference type="RefSeq" id="WP_204845433.1">
    <property type="nucleotide sequence ID" value="NZ_JAFBCL010000001.1"/>
</dbReference>
<comment type="similarity">
    <text evidence="5">Belongs to the glutamate--cysteine ligase type 2 family. YbdK subfamily.</text>
</comment>
<dbReference type="GO" id="GO:0016874">
    <property type="term" value="F:ligase activity"/>
    <property type="evidence" value="ECO:0007669"/>
    <property type="project" value="UniProtKB-KW"/>
</dbReference>
<keyword evidence="2 5" id="KW-0547">Nucleotide-binding</keyword>
<dbReference type="NCBIfam" id="NF010041">
    <property type="entry name" value="PRK13517.1-1"/>
    <property type="match status" value="1"/>
</dbReference>
<comment type="function">
    <text evidence="5">ATP-dependent carboxylate-amine ligase which exhibits weak glutamate--cysteine ligase activity.</text>
</comment>
<reference evidence="6 7" key="1">
    <citation type="submission" date="2021-01" db="EMBL/GenBank/DDBJ databases">
        <title>Sequencing the genomes of 1000 actinobacteria strains.</title>
        <authorList>
            <person name="Klenk H.-P."/>
        </authorList>
    </citation>
    <scope>NUCLEOTIDE SEQUENCE [LARGE SCALE GENOMIC DNA]</scope>
    <source>
        <strain evidence="6 7">DSM 44581</strain>
    </source>
</reference>
<evidence type="ECO:0000313" key="7">
    <source>
        <dbReference type="Proteomes" id="UP001195724"/>
    </source>
</evidence>
<dbReference type="InterPro" id="IPR014746">
    <property type="entry name" value="Gln_synth/guanido_kin_cat_dom"/>
</dbReference>
<evidence type="ECO:0000256" key="1">
    <source>
        <dbReference type="ARBA" id="ARBA00022598"/>
    </source>
</evidence>